<dbReference type="EMBL" id="BMIJ01000005">
    <property type="protein sequence ID" value="GGB99401.1"/>
    <property type="molecule type" value="Genomic_DNA"/>
</dbReference>
<organism evidence="1 2">
    <name type="scientific">Marinobacterium zhoushanense</name>
    <dbReference type="NCBI Taxonomy" id="1679163"/>
    <lineage>
        <taxon>Bacteria</taxon>
        <taxon>Pseudomonadati</taxon>
        <taxon>Pseudomonadota</taxon>
        <taxon>Gammaproteobacteria</taxon>
        <taxon>Oceanospirillales</taxon>
        <taxon>Oceanospirillaceae</taxon>
        <taxon>Marinobacterium</taxon>
    </lineage>
</organism>
<accession>A0ABQ1KMN3</accession>
<keyword evidence="2" id="KW-1185">Reference proteome</keyword>
<proteinExistence type="predicted"/>
<gene>
    <name evidence="1" type="ORF">GCM10011352_26990</name>
</gene>
<sequence>MYLIKDLLDGRIVYYWLNEVDHQISPHLSTLQHAEEWWKAYKFARYEGDERRASVIDRRSNTEKRRRMESSNRYTSINPYGRRATDIPVKVHRDLVPEKLVKLAEG</sequence>
<reference evidence="2" key="1">
    <citation type="journal article" date="2019" name="Int. J. Syst. Evol. Microbiol.">
        <title>The Global Catalogue of Microorganisms (GCM) 10K type strain sequencing project: providing services to taxonomists for standard genome sequencing and annotation.</title>
        <authorList>
            <consortium name="The Broad Institute Genomics Platform"/>
            <consortium name="The Broad Institute Genome Sequencing Center for Infectious Disease"/>
            <person name="Wu L."/>
            <person name="Ma J."/>
        </authorList>
    </citation>
    <scope>NUCLEOTIDE SEQUENCE [LARGE SCALE GENOMIC DNA]</scope>
    <source>
        <strain evidence="2">CGMCC 1.15341</strain>
    </source>
</reference>
<evidence type="ECO:0000313" key="2">
    <source>
        <dbReference type="Proteomes" id="UP000629025"/>
    </source>
</evidence>
<name>A0ABQ1KMN3_9GAMM</name>
<dbReference type="RefSeq" id="WP_188749182.1">
    <property type="nucleotide sequence ID" value="NZ_BMIJ01000005.1"/>
</dbReference>
<protein>
    <submittedName>
        <fullName evidence="1">Uncharacterized protein</fullName>
    </submittedName>
</protein>
<comment type="caution">
    <text evidence="1">The sequence shown here is derived from an EMBL/GenBank/DDBJ whole genome shotgun (WGS) entry which is preliminary data.</text>
</comment>
<dbReference type="Proteomes" id="UP000629025">
    <property type="component" value="Unassembled WGS sequence"/>
</dbReference>
<evidence type="ECO:0000313" key="1">
    <source>
        <dbReference type="EMBL" id="GGB99401.1"/>
    </source>
</evidence>